<feature type="chain" id="PRO_5014946771" evidence="4">
    <location>
        <begin position="33"/>
        <end position="360"/>
    </location>
</feature>
<evidence type="ECO:0000256" key="4">
    <source>
        <dbReference type="SAM" id="SignalP"/>
    </source>
</evidence>
<dbReference type="InterPro" id="IPR018389">
    <property type="entry name" value="DctP_fam"/>
</dbReference>
<dbReference type="EMBL" id="CP024899">
    <property type="protein sequence ID" value="ATX67281.1"/>
    <property type="molecule type" value="Genomic_DNA"/>
</dbReference>
<keyword evidence="2 4" id="KW-0732">Signal</keyword>
<dbReference type="RefSeq" id="WP_071481720.1">
    <property type="nucleotide sequence ID" value="NZ_CP024899.1"/>
</dbReference>
<evidence type="ECO:0000256" key="1">
    <source>
        <dbReference type="ARBA" id="ARBA00004418"/>
    </source>
</evidence>
<name>A0A2K8KCU8_9RHOB</name>
<keyword evidence="3" id="KW-0574">Periplasm</keyword>
<dbReference type="GO" id="GO:0055085">
    <property type="term" value="P:transmembrane transport"/>
    <property type="evidence" value="ECO:0007669"/>
    <property type="project" value="InterPro"/>
</dbReference>
<dbReference type="Proteomes" id="UP000228948">
    <property type="component" value="Chromosome"/>
</dbReference>
<dbReference type="GO" id="GO:0042597">
    <property type="term" value="C:periplasmic space"/>
    <property type="evidence" value="ECO:0007669"/>
    <property type="project" value="UniProtKB-SubCell"/>
</dbReference>
<evidence type="ECO:0000256" key="3">
    <source>
        <dbReference type="ARBA" id="ARBA00022764"/>
    </source>
</evidence>
<sequence length="360" mass="39618">MLDLNKALTGTRTALLAGAVALAGAFAPQALDATELNLVFLANEDDQEYDAALVFKNFVEARTGGEVTVNIFVGAQLCGSANECFESMRAGVVNMYTATAGGASAIYPAVQGMDIPYALSSDRVAQLTLQDQEFTNFMRRQILDSSNNDIMLLAMTQTGGWRNFATRDKPIHTPDDVAGVRFRTIESEIQQRLVRSMGGSPTPIPWLEVYTALQTGVVDGTKNSISDIANMNFQEQLNYITLDGHAYMASMWFIDNATFRSLTPEQQQVVLDGGALMSTIQFGIQPRKELDAYAKWLEAGNEIIAPTEEAMEQFRSHAEPIREWYLERFGDAGQEFLEAFEAAVARSEEIVESDRASAMQ</sequence>
<dbReference type="PANTHER" id="PTHR33376:SF4">
    <property type="entry name" value="SIALIC ACID-BINDING PERIPLASMIC PROTEIN SIAP"/>
    <property type="match status" value="1"/>
</dbReference>
<dbReference type="InterPro" id="IPR038404">
    <property type="entry name" value="TRAP_DctP_sf"/>
</dbReference>
<dbReference type="NCBIfam" id="NF037995">
    <property type="entry name" value="TRAP_S1"/>
    <property type="match status" value="1"/>
</dbReference>
<dbReference type="Pfam" id="PF03480">
    <property type="entry name" value="DctP"/>
    <property type="match status" value="1"/>
</dbReference>
<dbReference type="AlphaFoldDB" id="A0A2K8KCU8"/>
<reference evidence="5 6" key="1">
    <citation type="submission" date="2017-11" db="EMBL/GenBank/DDBJ databases">
        <title>Revised Sequence and Annotation of the Rhodobaca barguzinensis strain alga05 Genome.</title>
        <authorList>
            <person name="Kopejtka K."/>
            <person name="Tomasch J.M."/>
            <person name="Bunk B."/>
            <person name="Koblizek M."/>
        </authorList>
    </citation>
    <scope>NUCLEOTIDE SEQUENCE [LARGE SCALE GENOMIC DNA]</scope>
    <source>
        <strain evidence="6">alga05</strain>
    </source>
</reference>
<feature type="signal peptide" evidence="4">
    <location>
        <begin position="1"/>
        <end position="32"/>
    </location>
</feature>
<comment type="subcellular location">
    <subcellularLocation>
        <location evidence="1">Periplasm</location>
    </subcellularLocation>
</comment>
<evidence type="ECO:0000313" key="6">
    <source>
        <dbReference type="Proteomes" id="UP000228948"/>
    </source>
</evidence>
<keyword evidence="6" id="KW-1185">Reference proteome</keyword>
<gene>
    <name evidence="5" type="ORF">BG454_16905</name>
</gene>
<dbReference type="STRING" id="441209.GCA_001870665_03165"/>
<accession>A0A2K8KCU8</accession>
<organism evidence="5 6">
    <name type="scientific">Roseinatronobacter bogoriensis subsp. barguzinensis</name>
    <dbReference type="NCBI Taxonomy" id="441209"/>
    <lineage>
        <taxon>Bacteria</taxon>
        <taxon>Pseudomonadati</taxon>
        <taxon>Pseudomonadota</taxon>
        <taxon>Alphaproteobacteria</taxon>
        <taxon>Rhodobacterales</taxon>
        <taxon>Paracoccaceae</taxon>
        <taxon>Roseinatronobacter</taxon>
    </lineage>
</organism>
<protein>
    <submittedName>
        <fullName evidence="5">TRAP transporter substrate-binding protein DctP</fullName>
    </submittedName>
</protein>
<proteinExistence type="predicted"/>
<dbReference type="OrthoDB" id="8673861at2"/>
<evidence type="ECO:0000256" key="2">
    <source>
        <dbReference type="ARBA" id="ARBA00022729"/>
    </source>
</evidence>
<dbReference type="PANTHER" id="PTHR33376">
    <property type="match status" value="1"/>
</dbReference>
<dbReference type="KEGG" id="rbg:BG454_16905"/>
<dbReference type="Gene3D" id="3.40.190.170">
    <property type="entry name" value="Bacterial extracellular solute-binding protein, family 7"/>
    <property type="match status" value="1"/>
</dbReference>
<evidence type="ECO:0000313" key="5">
    <source>
        <dbReference type="EMBL" id="ATX67281.1"/>
    </source>
</evidence>